<evidence type="ECO:0000256" key="5">
    <source>
        <dbReference type="ARBA" id="ARBA00022989"/>
    </source>
</evidence>
<keyword evidence="3" id="KW-0547">Nucleotide-binding</keyword>
<keyword evidence="4" id="KW-0067">ATP-binding</keyword>
<dbReference type="InterPro" id="IPR039421">
    <property type="entry name" value="Type_1_exporter"/>
</dbReference>
<dbReference type="Proteomes" id="UP000830055">
    <property type="component" value="Chromosome"/>
</dbReference>
<dbReference type="PROSITE" id="PS50929">
    <property type="entry name" value="ABC_TM1F"/>
    <property type="match status" value="1"/>
</dbReference>
<keyword evidence="2 7" id="KW-0812">Transmembrane</keyword>
<feature type="transmembrane region" description="Helical" evidence="7">
    <location>
        <begin position="279"/>
        <end position="299"/>
    </location>
</feature>
<dbReference type="NCBIfam" id="TIGR02857">
    <property type="entry name" value="CydD"/>
    <property type="match status" value="1"/>
</dbReference>
<dbReference type="InterPro" id="IPR014216">
    <property type="entry name" value="ABC_transptr_CydD"/>
</dbReference>
<comment type="subcellular location">
    <subcellularLocation>
        <location evidence="1">Cell membrane</location>
        <topology evidence="1">Multi-pass membrane protein</topology>
    </subcellularLocation>
</comment>
<evidence type="ECO:0000256" key="2">
    <source>
        <dbReference type="ARBA" id="ARBA00022692"/>
    </source>
</evidence>
<feature type="transmembrane region" description="Helical" evidence="7">
    <location>
        <begin position="21"/>
        <end position="45"/>
    </location>
</feature>
<dbReference type="SMART" id="SM00382">
    <property type="entry name" value="AAA"/>
    <property type="match status" value="1"/>
</dbReference>
<protein>
    <submittedName>
        <fullName evidence="10">Thiol reductant ABC exporter subunit CydD</fullName>
    </submittedName>
</protein>
<evidence type="ECO:0000313" key="10">
    <source>
        <dbReference type="EMBL" id="BDD86016.1"/>
    </source>
</evidence>
<keyword evidence="6 7" id="KW-0472">Membrane</keyword>
<accession>A0ABM7W559</accession>
<sequence>MSPPRAWLQSLHPHCRRTVALTIILAASGGVCAVAQAALLAHILHAAVIEGAGREELLHFFAALAGVVLLRSLLGWGRELSGQRASTLVRRFVRAQLLQRFNAAGPLPLLERQTAPLASSVIERVEALHGYFAQYLPQRVVALIVPTMIILVAFSVSWAVGLIFLLTAPLIPALMVMIGRGAENLSQKNFQLLSRMSAHFLDTLQGLATLKLFLRSRDEAERIAVSSDEYRKGTMAVLRVAFLSSAVLEFFTSVAIAMTAVFLGLSYLHFLDFGLYGNQLTLCTGLFLLLLAPDVYLPLRELGTHFHARADALGAADELSALLADLPVQPLPAASPRMAGQPSVAVEFRHVSQHYAGRTKPALDDLCLTVRAGEWLAIVGASGAGKTTLLNLLLGFLPLQQGEILVNGRSLADLNPDLWRSHLAWVPQQPHLFFGSLADNIGLGNPELTGAQIAAAAQQAGLQQSAGLLSGLNTGAGEQGNRLSGGQIRRVALARAFAKAAPLLLLDEPTAGLDLENERLIMTSLERLRQGKTVIMLTHRLDTARHADRIAVMAAGAVVEQGTHDQLLAGNGVYAGLVLVTERATEVS</sequence>
<evidence type="ECO:0000259" key="9">
    <source>
        <dbReference type="PROSITE" id="PS50929"/>
    </source>
</evidence>
<dbReference type="InterPro" id="IPR017871">
    <property type="entry name" value="ABC_transporter-like_CS"/>
</dbReference>
<dbReference type="Pfam" id="PF00005">
    <property type="entry name" value="ABC_tran"/>
    <property type="match status" value="1"/>
</dbReference>
<keyword evidence="5 7" id="KW-1133">Transmembrane helix</keyword>
<dbReference type="InterPro" id="IPR011527">
    <property type="entry name" value="ABC1_TM_dom"/>
</dbReference>
<dbReference type="PROSITE" id="PS50893">
    <property type="entry name" value="ABC_TRANSPORTER_2"/>
    <property type="match status" value="1"/>
</dbReference>
<dbReference type="PROSITE" id="PS00211">
    <property type="entry name" value="ABC_TRANSPORTER_1"/>
    <property type="match status" value="1"/>
</dbReference>
<evidence type="ECO:0000256" key="3">
    <source>
        <dbReference type="ARBA" id="ARBA00022741"/>
    </source>
</evidence>
<feature type="domain" description="ABC transmembrane type-1" evidence="9">
    <location>
        <begin position="20"/>
        <end position="311"/>
    </location>
</feature>
<dbReference type="RefSeq" id="WP_284153119.1">
    <property type="nucleotide sequence ID" value="NZ_AP025516.1"/>
</dbReference>
<evidence type="ECO:0000256" key="1">
    <source>
        <dbReference type="ARBA" id="ARBA00004651"/>
    </source>
</evidence>
<dbReference type="InterPro" id="IPR003593">
    <property type="entry name" value="AAA+_ATPase"/>
</dbReference>
<dbReference type="InterPro" id="IPR036640">
    <property type="entry name" value="ABC1_TM_sf"/>
</dbReference>
<name>A0ABM7W559_9BACT</name>
<dbReference type="PANTHER" id="PTHR24221:SF654">
    <property type="entry name" value="ATP-BINDING CASSETTE SUB-FAMILY B MEMBER 6"/>
    <property type="match status" value="1"/>
</dbReference>
<feature type="transmembrane region" description="Helical" evidence="7">
    <location>
        <begin position="240"/>
        <end position="267"/>
    </location>
</feature>
<evidence type="ECO:0000259" key="8">
    <source>
        <dbReference type="PROSITE" id="PS50893"/>
    </source>
</evidence>
<evidence type="ECO:0000256" key="7">
    <source>
        <dbReference type="SAM" id="Phobius"/>
    </source>
</evidence>
<dbReference type="InterPro" id="IPR003439">
    <property type="entry name" value="ABC_transporter-like_ATP-bd"/>
</dbReference>
<evidence type="ECO:0000313" key="11">
    <source>
        <dbReference type="Proteomes" id="UP000830055"/>
    </source>
</evidence>
<dbReference type="EMBL" id="AP025516">
    <property type="protein sequence ID" value="BDD86016.1"/>
    <property type="molecule type" value="Genomic_DNA"/>
</dbReference>
<feature type="transmembrane region" description="Helical" evidence="7">
    <location>
        <begin position="57"/>
        <end position="74"/>
    </location>
</feature>
<evidence type="ECO:0000256" key="6">
    <source>
        <dbReference type="ARBA" id="ARBA00023136"/>
    </source>
</evidence>
<dbReference type="InterPro" id="IPR027417">
    <property type="entry name" value="P-loop_NTPase"/>
</dbReference>
<dbReference type="Gene3D" id="3.40.50.300">
    <property type="entry name" value="P-loop containing nucleotide triphosphate hydrolases"/>
    <property type="match status" value="1"/>
</dbReference>
<keyword evidence="11" id="KW-1185">Reference proteome</keyword>
<dbReference type="PANTHER" id="PTHR24221">
    <property type="entry name" value="ATP-BINDING CASSETTE SUB-FAMILY B"/>
    <property type="match status" value="1"/>
</dbReference>
<feature type="domain" description="ABC transporter" evidence="8">
    <location>
        <begin position="346"/>
        <end position="580"/>
    </location>
</feature>
<dbReference type="CDD" id="cd18584">
    <property type="entry name" value="ABC_6TM_AarD_CydD"/>
    <property type="match status" value="1"/>
</dbReference>
<dbReference type="Gene3D" id="1.20.1560.10">
    <property type="entry name" value="ABC transporter type 1, transmembrane domain"/>
    <property type="match status" value="1"/>
</dbReference>
<organism evidence="10 11">
    <name type="scientific">Desulfofustis limnaeus</name>
    <dbReference type="NCBI Taxonomy" id="2740163"/>
    <lineage>
        <taxon>Bacteria</taxon>
        <taxon>Pseudomonadati</taxon>
        <taxon>Thermodesulfobacteriota</taxon>
        <taxon>Desulfobulbia</taxon>
        <taxon>Desulfobulbales</taxon>
        <taxon>Desulfocapsaceae</taxon>
        <taxon>Desulfofustis</taxon>
    </lineage>
</organism>
<dbReference type="SUPFAM" id="SSF52540">
    <property type="entry name" value="P-loop containing nucleoside triphosphate hydrolases"/>
    <property type="match status" value="1"/>
</dbReference>
<dbReference type="Pfam" id="PF00664">
    <property type="entry name" value="ABC_membrane"/>
    <property type="match status" value="1"/>
</dbReference>
<gene>
    <name evidence="10" type="ORF">DPPLL_03810</name>
</gene>
<reference evidence="10 11" key="1">
    <citation type="submission" date="2022-01" db="EMBL/GenBank/DDBJ databases">
        <title>Desulfofustis limnae sp. nov., a novel mesophilic sulfate-reducing bacterium isolated from marsh soil.</title>
        <authorList>
            <person name="Watanabe M."/>
            <person name="Takahashi A."/>
            <person name="Kojima H."/>
            <person name="Fukui M."/>
        </authorList>
    </citation>
    <scope>NUCLEOTIDE SEQUENCE [LARGE SCALE GENOMIC DNA]</scope>
    <source>
        <strain evidence="10 11">PPLL</strain>
    </source>
</reference>
<evidence type="ECO:0000256" key="4">
    <source>
        <dbReference type="ARBA" id="ARBA00022840"/>
    </source>
</evidence>
<proteinExistence type="predicted"/>
<dbReference type="SUPFAM" id="SSF90123">
    <property type="entry name" value="ABC transporter transmembrane region"/>
    <property type="match status" value="1"/>
</dbReference>